<dbReference type="InterPro" id="IPR037002">
    <property type="entry name" value="Microviridae_protein_F_sf"/>
</dbReference>
<comment type="similarity">
    <text evidence="2">Belongs to the microviridae F protein family.</text>
</comment>
<reference evidence="6" key="1">
    <citation type="submission" date="2018-12" db="EMBL/GenBank/DDBJ databases">
        <title>Singled stranded DNA viruses identified in blackflies (Austrosimulium ungulatum) sampled in New Zealand.</title>
        <authorList>
            <person name="Kraberger S."/>
            <person name="Fontenele R.S."/>
            <person name="Schmidlin K."/>
            <person name="Walters M."/>
            <person name="Varsani A."/>
        </authorList>
    </citation>
    <scope>NUCLEOTIDE SEQUENCE [LARGE SCALE GENOMIC DNA]</scope>
    <source>
        <strain evidence="6">190</strain>
    </source>
</reference>
<dbReference type="InterPro" id="IPR003514">
    <property type="entry name" value="Microviridae_protein_F"/>
</dbReference>
<dbReference type="SUPFAM" id="SSF88645">
    <property type="entry name" value="ssDNA viruses"/>
    <property type="match status" value="1"/>
</dbReference>
<keyword evidence="5" id="KW-0946">Virion</keyword>
<dbReference type="Proteomes" id="UP000322317">
    <property type="component" value="Segment"/>
</dbReference>
<dbReference type="EMBL" id="MK249228">
    <property type="protein sequence ID" value="QCQ85116.1"/>
    <property type="molecule type" value="Genomic_DNA"/>
</dbReference>
<name>A0A4P8PM44_9VIRU</name>
<keyword evidence="4" id="KW-0167">Capsid protein</keyword>
<sequence length="535" mass="59491">MKNLFNTIQVKKPNRNFFDLTHDVKLSFNMGELIPVCCMEAVPGDKFNISCETLVRFAPLIAPVMHRFNVFVHYFFVPNRLLWLNWENYITGNNLQGPAGPTTTPTMPYLKVGGPSAAPPDNNYSALFDYLGIPNPDDNIPANTNTERVNALPFAAYNKIYADYYRDENLIADDASWELEDGDNSASMNTDIRKRAWEHDYFTSALPWAQKGNQVEIPLGTVELDPANIPTPGRFRKAVDYTTQAAAGTISANVAGGVPVDVVPDTLVYDPNGSLTVGATTINDLRRAFRLQEWLEKNARGGTRYNESIFNHFGVKSPDQRLQRPEYIVGTKSPVIVSEVLNTTGTTTLPQGNMSGHGISVTAGGYGKYYCQEHGYIIGIMSVMPRTAYQQGIPRHFLKGMQGSFSAGGDNFSDGRFDFYWPEFANIGEQSIANRELFAFQGDSPGAVVFGYLPRYAEYKFQPSRVAGDFRNTLSTWQEGRIFATAPALNQAFVECVPDTRIFAVTAADTQHMYAQVLNKITAVRPMPKYGTPQF</sequence>
<proteinExistence type="inferred from homology"/>
<evidence type="ECO:0000256" key="1">
    <source>
        <dbReference type="ARBA" id="ARBA00004328"/>
    </source>
</evidence>
<evidence type="ECO:0000256" key="2">
    <source>
        <dbReference type="ARBA" id="ARBA00009963"/>
    </source>
</evidence>
<evidence type="ECO:0000256" key="4">
    <source>
        <dbReference type="ARBA" id="ARBA00022561"/>
    </source>
</evidence>
<protein>
    <submittedName>
        <fullName evidence="6">Major capsid protein</fullName>
    </submittedName>
</protein>
<dbReference type="GO" id="GO:0005198">
    <property type="term" value="F:structural molecule activity"/>
    <property type="evidence" value="ECO:0007669"/>
    <property type="project" value="InterPro"/>
</dbReference>
<dbReference type="Pfam" id="PF02305">
    <property type="entry name" value="Phage_F"/>
    <property type="match status" value="1"/>
</dbReference>
<dbReference type="Gene3D" id="2.60.169.10">
    <property type="entry name" value="Microviridae F protein"/>
    <property type="match status" value="2"/>
</dbReference>
<dbReference type="InterPro" id="IPR016184">
    <property type="entry name" value="Capsid/spike_ssDNA_virus"/>
</dbReference>
<comment type="subcellular location">
    <subcellularLocation>
        <location evidence="1">Virion</location>
    </subcellularLocation>
</comment>
<keyword evidence="3" id="KW-1140">T=1 icosahedral capsid protein</keyword>
<organism evidence="6">
    <name type="scientific">Blackfly microvirus SF02</name>
    <dbReference type="NCBI Taxonomy" id="2576452"/>
    <lineage>
        <taxon>Viruses</taxon>
        <taxon>Monodnaviria</taxon>
        <taxon>Sangervirae</taxon>
        <taxon>Phixviricota</taxon>
        <taxon>Malgrandaviricetes</taxon>
        <taxon>Petitvirales</taxon>
        <taxon>Microviridae</taxon>
        <taxon>Microvirus</taxon>
    </lineage>
</organism>
<accession>A0A4P8PM44</accession>
<evidence type="ECO:0000256" key="3">
    <source>
        <dbReference type="ARBA" id="ARBA00022431"/>
    </source>
</evidence>
<evidence type="ECO:0000313" key="6">
    <source>
        <dbReference type="EMBL" id="QCQ85116.1"/>
    </source>
</evidence>
<evidence type="ECO:0000256" key="5">
    <source>
        <dbReference type="ARBA" id="ARBA00022844"/>
    </source>
</evidence>
<dbReference type="GO" id="GO:0039615">
    <property type="term" value="C:T=1 icosahedral viral capsid"/>
    <property type="evidence" value="ECO:0007669"/>
    <property type="project" value="UniProtKB-KW"/>
</dbReference>